<dbReference type="STRING" id="1524460.IX84_24735"/>
<evidence type="ECO:0000259" key="2">
    <source>
        <dbReference type="Pfam" id="PF05572"/>
    </source>
</evidence>
<feature type="signal peptide" evidence="1">
    <location>
        <begin position="1"/>
        <end position="21"/>
    </location>
</feature>
<dbReference type="InterPro" id="IPR024079">
    <property type="entry name" value="MetalloPept_cat_dom_sf"/>
</dbReference>
<dbReference type="RefSeq" id="WP_044226667.1">
    <property type="nucleotide sequence ID" value="NZ_JBKAGJ010000002.1"/>
</dbReference>
<comment type="caution">
    <text evidence="4">The sequence shown here is derived from an EMBL/GenBank/DDBJ whole genome shotgun (WGS) entry which is preliminary data.</text>
</comment>
<organism evidence="4 5">
    <name type="scientific">Phaeodactylibacter xiamenensis</name>
    <dbReference type="NCBI Taxonomy" id="1524460"/>
    <lineage>
        <taxon>Bacteria</taxon>
        <taxon>Pseudomonadati</taxon>
        <taxon>Bacteroidota</taxon>
        <taxon>Saprospiria</taxon>
        <taxon>Saprospirales</taxon>
        <taxon>Haliscomenobacteraceae</taxon>
        <taxon>Phaeodactylibacter</taxon>
    </lineage>
</organism>
<evidence type="ECO:0000259" key="3">
    <source>
        <dbReference type="Pfam" id="PF18962"/>
    </source>
</evidence>
<keyword evidence="5" id="KW-1185">Reference proteome</keyword>
<protein>
    <recommendedName>
        <fullName evidence="6">Secretion system C-terminal sorting domain-containing protein</fullName>
    </recommendedName>
</protein>
<feature type="domain" description="Peptidase M43 pregnancy-associated plasma-A" evidence="2">
    <location>
        <begin position="161"/>
        <end position="261"/>
    </location>
</feature>
<sequence length="452" mass="48660">MKHLILTTTLLLLGVALFGQNPDCLTPASPDYLERYPAAQRAPANLSYTVKIAVRVINEDNGTGGPTRQEVLDEIDRLEAYYAPHDICFALMGIYSINDSNFASPTDGFDGDTADDLIAAYPPLNDVITINILPDYTFFRGTAYAIPNTYTTIYAGRFNTPHLAHEMGHCLGLYHTHETAFGAELVDGSNCGGAGDKLCDTPADPSLGSNVDDVTCTFIGTETDGNGDIYSPDVTNTMSYAPFQCRGAFTPMQEKRMHSILSSPFAVANNILVTNANLNLCCATVLSGFVHEAALSTITAADYEATGFAQVQFVAEDAVMLKPGFSATPGNFGQFRARINRFCDGDFPAGVPVSSLASGGTNWAHHHLSSSWNEAVSPPTLFPNPTAAALTLRWADQDFTVQVFAATGQLVWENQAKAHHQTEIDVSALPPGTYFCHLHSVAGPEIVKFNKL</sequence>
<evidence type="ECO:0000256" key="1">
    <source>
        <dbReference type="SAM" id="SignalP"/>
    </source>
</evidence>
<dbReference type="InterPro" id="IPR008754">
    <property type="entry name" value="Peptidase_M43"/>
</dbReference>
<dbReference type="Proteomes" id="UP000029736">
    <property type="component" value="Unassembled WGS sequence"/>
</dbReference>
<dbReference type="Gene3D" id="3.40.390.10">
    <property type="entry name" value="Collagenase (Catalytic Domain)"/>
    <property type="match status" value="1"/>
</dbReference>
<evidence type="ECO:0008006" key="6">
    <source>
        <dbReference type="Google" id="ProtNLM"/>
    </source>
</evidence>
<keyword evidence="1" id="KW-0732">Signal</keyword>
<proteinExistence type="predicted"/>
<dbReference type="NCBIfam" id="TIGR04183">
    <property type="entry name" value="Por_Secre_tail"/>
    <property type="match status" value="1"/>
</dbReference>
<dbReference type="InterPro" id="IPR026444">
    <property type="entry name" value="Secre_tail"/>
</dbReference>
<reference evidence="4 5" key="1">
    <citation type="journal article" date="2014" name="Int. J. Syst. Evol. Microbiol.">
        <title>Phaeodactylibacter xiamenensis gen. nov., sp. nov., a member of the family Saprospiraceae isolated from the marine alga Phaeodactylum tricornutum.</title>
        <authorList>
            <person name="Chen Z.Jr."/>
            <person name="Lei X."/>
            <person name="Lai Q."/>
            <person name="Li Y."/>
            <person name="Zhang B."/>
            <person name="Zhang J."/>
            <person name="Zhang H."/>
            <person name="Yang L."/>
            <person name="Zheng W."/>
            <person name="Tian Y."/>
            <person name="Yu Z."/>
            <person name="Xu H.Jr."/>
            <person name="Zheng T."/>
        </authorList>
    </citation>
    <scope>NUCLEOTIDE SEQUENCE [LARGE SCALE GENOMIC DNA]</scope>
    <source>
        <strain evidence="4 5">KD52</strain>
    </source>
</reference>
<dbReference type="AlphaFoldDB" id="A0A098S161"/>
<dbReference type="OrthoDB" id="6278496at2"/>
<dbReference type="GO" id="GO:0008237">
    <property type="term" value="F:metallopeptidase activity"/>
    <property type="evidence" value="ECO:0007669"/>
    <property type="project" value="InterPro"/>
</dbReference>
<dbReference type="Pfam" id="PF18962">
    <property type="entry name" value="Por_Secre_tail"/>
    <property type="match status" value="1"/>
</dbReference>
<feature type="domain" description="Secretion system C-terminal sorting" evidence="3">
    <location>
        <begin position="381"/>
        <end position="442"/>
    </location>
</feature>
<dbReference type="EMBL" id="JPOS01000083">
    <property type="protein sequence ID" value="KGE85835.1"/>
    <property type="molecule type" value="Genomic_DNA"/>
</dbReference>
<accession>A0A098S161</accession>
<feature type="chain" id="PRO_5001947455" description="Secretion system C-terminal sorting domain-containing protein" evidence="1">
    <location>
        <begin position="22"/>
        <end position="452"/>
    </location>
</feature>
<name>A0A098S161_9BACT</name>
<evidence type="ECO:0000313" key="4">
    <source>
        <dbReference type="EMBL" id="KGE85835.1"/>
    </source>
</evidence>
<evidence type="ECO:0000313" key="5">
    <source>
        <dbReference type="Proteomes" id="UP000029736"/>
    </source>
</evidence>
<dbReference type="SUPFAM" id="SSF55486">
    <property type="entry name" value="Metalloproteases ('zincins'), catalytic domain"/>
    <property type="match status" value="1"/>
</dbReference>
<dbReference type="Pfam" id="PF05572">
    <property type="entry name" value="Peptidase_M43"/>
    <property type="match status" value="1"/>
</dbReference>
<gene>
    <name evidence="4" type="ORF">IX84_24735</name>
</gene>